<reference evidence="2" key="1">
    <citation type="submission" date="2016-05" db="EMBL/GenBank/DDBJ databases">
        <title>Microbial consortia oxidize butane by reversing methanogenesis.</title>
        <authorList>
            <person name="Laso-Perez R."/>
            <person name="Richter M."/>
            <person name="Wegener G."/>
            <person name="Musat F."/>
        </authorList>
    </citation>
    <scope>NUCLEOTIDE SEQUENCE [LARGE SCALE GENOMIC DNA]</scope>
    <source>
        <strain evidence="2">BOX2</strain>
    </source>
</reference>
<name>A0A1F2P8S0_9EURY</name>
<dbReference type="EMBL" id="LYOS01000004">
    <property type="protein sequence ID" value="OFV67392.1"/>
    <property type="molecule type" value="Genomic_DNA"/>
</dbReference>
<evidence type="ECO:0000313" key="3">
    <source>
        <dbReference type="Proteomes" id="UP000186940"/>
    </source>
</evidence>
<comment type="caution">
    <text evidence="2">The sequence shown here is derived from an EMBL/GenBank/DDBJ whole genome shotgun (WGS) entry which is preliminary data.</text>
</comment>
<proteinExistence type="predicted"/>
<dbReference type="AlphaFoldDB" id="A0A1F2P8S0"/>
<keyword evidence="3" id="KW-1185">Reference proteome</keyword>
<organism evidence="2 3">
    <name type="scientific">Candidatus Syntropharchaeum caldarium</name>
    <dbReference type="NCBI Taxonomy" id="1838285"/>
    <lineage>
        <taxon>Archaea</taxon>
        <taxon>Methanobacteriati</taxon>
        <taxon>Methanobacteriota</taxon>
        <taxon>Stenosarchaea group</taxon>
        <taxon>Methanomicrobia</taxon>
        <taxon>Methanosarcinales</taxon>
        <taxon>ANME-2 cluster</taxon>
        <taxon>Candidatus Syntropharchaeum</taxon>
    </lineage>
</organism>
<accession>A0A1F2P8S0</accession>
<dbReference type="Proteomes" id="UP000186940">
    <property type="component" value="Unassembled WGS sequence"/>
</dbReference>
<evidence type="ECO:0000259" key="1">
    <source>
        <dbReference type="Pfam" id="PF05239"/>
    </source>
</evidence>
<dbReference type="Pfam" id="PF05239">
    <property type="entry name" value="PRC"/>
    <property type="match status" value="1"/>
</dbReference>
<protein>
    <submittedName>
        <fullName evidence="2">PRC-barrel domain protein</fullName>
    </submittedName>
</protein>
<sequence length="270" mass="31111">MEVMTNVTVDKVVSYSNSRFFPWNILMEPVDMAAIEHYMPLAVQAAWIKGAYRSLDGIQHLIMEDVRMVVKDYLLTPYSKGAEEVHREFADDYPFAYTQALVTARLCNTSDDLKLGDIIDIEQIGSLVGVDVGEFRRREDQIRKFVSIYQKQMKKPRSFTKRIINQKVVSTDGEIIGVVKDIVFDFDTGDLVELLVTPKKGVDKSKFRSIREKEEDEGLMQQVMRAIRSLLKAHVSKDKLDLLEYEPYLAGISIEDVYVSLYNEYVVFNR</sequence>
<gene>
    <name evidence="2" type="ORF">SCAL_001310</name>
</gene>
<dbReference type="Gene3D" id="2.30.30.240">
    <property type="entry name" value="PRC-barrel domain"/>
    <property type="match status" value="1"/>
</dbReference>
<feature type="domain" description="PRC-barrel" evidence="1">
    <location>
        <begin position="161"/>
        <end position="205"/>
    </location>
</feature>
<dbReference type="InterPro" id="IPR011033">
    <property type="entry name" value="PRC_barrel-like_sf"/>
</dbReference>
<dbReference type="InterPro" id="IPR027275">
    <property type="entry name" value="PRC-brl_dom"/>
</dbReference>
<evidence type="ECO:0000313" key="2">
    <source>
        <dbReference type="EMBL" id="OFV67392.1"/>
    </source>
</evidence>
<dbReference type="STRING" id="1838285.SCAL_001310"/>
<dbReference type="SUPFAM" id="SSF50346">
    <property type="entry name" value="PRC-barrel domain"/>
    <property type="match status" value="1"/>
</dbReference>